<dbReference type="InterPro" id="IPR043128">
    <property type="entry name" value="Rev_trsase/Diguanyl_cyclase"/>
</dbReference>
<dbReference type="OrthoDB" id="427924at2759"/>
<dbReference type="AlphaFoldDB" id="W6UIB7"/>
<dbReference type="EMBL" id="APAU02000074">
    <property type="protein sequence ID" value="EUB57847.1"/>
    <property type="molecule type" value="Genomic_DNA"/>
</dbReference>
<dbReference type="GeneID" id="36343033"/>
<organism evidence="2 3">
    <name type="scientific">Echinococcus granulosus</name>
    <name type="common">Hydatid tapeworm</name>
    <dbReference type="NCBI Taxonomy" id="6210"/>
    <lineage>
        <taxon>Eukaryota</taxon>
        <taxon>Metazoa</taxon>
        <taxon>Spiralia</taxon>
        <taxon>Lophotrochozoa</taxon>
        <taxon>Platyhelminthes</taxon>
        <taxon>Cestoda</taxon>
        <taxon>Eucestoda</taxon>
        <taxon>Cyclophyllidea</taxon>
        <taxon>Taeniidae</taxon>
        <taxon>Echinococcus</taxon>
        <taxon>Echinococcus granulosus group</taxon>
    </lineage>
</organism>
<keyword evidence="1" id="KW-0732">Signal</keyword>
<proteinExistence type="predicted"/>
<gene>
    <name evidence="2" type="ORF">EGR_07318</name>
</gene>
<feature type="chain" id="PRO_5004882817" evidence="1">
    <location>
        <begin position="44"/>
        <end position="307"/>
    </location>
</feature>
<dbReference type="RefSeq" id="XP_024349043.1">
    <property type="nucleotide sequence ID" value="XM_024496567.1"/>
</dbReference>
<evidence type="ECO:0000313" key="3">
    <source>
        <dbReference type="Proteomes" id="UP000019149"/>
    </source>
</evidence>
<dbReference type="SUPFAM" id="SSF56672">
    <property type="entry name" value="DNA/RNA polymerases"/>
    <property type="match status" value="1"/>
</dbReference>
<dbReference type="KEGG" id="egl:EGR_07318"/>
<comment type="caution">
    <text evidence="2">The sequence shown here is derived from an EMBL/GenBank/DDBJ whole genome shotgun (WGS) entry which is preliminary data.</text>
</comment>
<dbReference type="InterPro" id="IPR050951">
    <property type="entry name" value="Retrovirus_Pol_polyprotein"/>
</dbReference>
<protein>
    <submittedName>
        <fullName evidence="2">Uncharacterized protein</fullName>
    </submittedName>
</protein>
<evidence type="ECO:0000313" key="2">
    <source>
        <dbReference type="EMBL" id="EUB57847.1"/>
    </source>
</evidence>
<dbReference type="STRING" id="6210.W6UIB7"/>
<accession>W6UIB7</accession>
<sequence length="307" mass="35094">MRNKKLNFNKLIFTQNQNANTRTFKKFWFKLVINLMLIQISNASPLKAENCDDWSLLDLSIAGLTGCLTKFFVDGVGEGSNSNANGGYRRSTVMKGGGYTGYFALHSFHISNQPFHFFGYYRRFVEGSAEIVSSLRNLTKNKANNFMQEKDHNEALKEPKRMLCSARTAVLSNFESNSPPFALHAEAGDAVVGVYSHKETKKEREQVMDDAGPRLSKRLRQSSATELSIRYFYNDETLQTLPHGEEEYSWLTQLKMLKELNRSVEPWYLEVQQYDFTIQCRKGNAHCSADALYRRSVAAETDIKVLM</sequence>
<feature type="signal peptide" evidence="1">
    <location>
        <begin position="1"/>
        <end position="43"/>
    </location>
</feature>
<dbReference type="InterPro" id="IPR043502">
    <property type="entry name" value="DNA/RNA_pol_sf"/>
</dbReference>
<name>W6UIB7_ECHGR</name>
<dbReference type="PANTHER" id="PTHR37984:SF5">
    <property type="entry name" value="PROTEIN NYNRIN-LIKE"/>
    <property type="match status" value="1"/>
</dbReference>
<dbReference type="PANTHER" id="PTHR37984">
    <property type="entry name" value="PROTEIN CBG26694"/>
    <property type="match status" value="1"/>
</dbReference>
<evidence type="ECO:0000256" key="1">
    <source>
        <dbReference type="SAM" id="SignalP"/>
    </source>
</evidence>
<dbReference type="Gene3D" id="3.30.70.270">
    <property type="match status" value="1"/>
</dbReference>
<reference evidence="2 3" key="1">
    <citation type="journal article" date="2013" name="Nat. Genet.">
        <title>The genome of the hydatid tapeworm Echinococcus granulosus.</title>
        <authorList>
            <person name="Zheng H."/>
            <person name="Zhang W."/>
            <person name="Zhang L."/>
            <person name="Zhang Z."/>
            <person name="Li J."/>
            <person name="Lu G."/>
            <person name="Zhu Y."/>
            <person name="Wang Y."/>
            <person name="Huang Y."/>
            <person name="Liu J."/>
            <person name="Kang H."/>
            <person name="Chen J."/>
            <person name="Wang L."/>
            <person name="Chen A."/>
            <person name="Yu S."/>
            <person name="Gao Z."/>
            <person name="Jin L."/>
            <person name="Gu W."/>
            <person name="Wang Z."/>
            <person name="Zhao L."/>
            <person name="Shi B."/>
            <person name="Wen H."/>
            <person name="Lin R."/>
            <person name="Jones M.K."/>
            <person name="Brejova B."/>
            <person name="Vinar T."/>
            <person name="Zhao G."/>
            <person name="McManus D.P."/>
            <person name="Chen Z."/>
            <person name="Zhou Y."/>
            <person name="Wang S."/>
        </authorList>
    </citation>
    <scope>NUCLEOTIDE SEQUENCE [LARGE SCALE GENOMIC DNA]</scope>
</reference>
<dbReference type="CTD" id="36343033"/>
<dbReference type="Proteomes" id="UP000019149">
    <property type="component" value="Unassembled WGS sequence"/>
</dbReference>
<keyword evidence="3" id="KW-1185">Reference proteome</keyword>